<proteinExistence type="predicted"/>
<dbReference type="RefSeq" id="WP_008233082.1">
    <property type="nucleotide sequence ID" value="NZ_CAIY01000031.1"/>
</dbReference>
<keyword evidence="1" id="KW-1133">Transmembrane helix</keyword>
<keyword evidence="1" id="KW-0472">Membrane</keyword>
<sequence>MSEQRSNCISPGVIAAVSAAVVTASGIVAFVAWNSGKNLLLDPGVQTTQPVSSALNNRTSQEKGPRIYWLQDSGKNLKLVAQSLKVSITGEPNQILTKAFQILFAGPTEGKGSTTIPLGTKLLSIKQENNSVYLNLSSEFISGGGSASMQGRLGQVLYTATSLNKNANVYIQVDGKPLNILGGEGVELQQPMTRTDFKQEYQP</sequence>
<name>M1WYQ1_9NOST</name>
<evidence type="ECO:0000313" key="3">
    <source>
        <dbReference type="EMBL" id="CCH66992.1"/>
    </source>
</evidence>
<keyword evidence="1" id="KW-0812">Transmembrane</keyword>
<evidence type="ECO:0000313" key="4">
    <source>
        <dbReference type="Proteomes" id="UP000053051"/>
    </source>
</evidence>
<accession>M1WYQ1</accession>
<feature type="domain" description="GerMN" evidence="2">
    <location>
        <begin position="96"/>
        <end position="182"/>
    </location>
</feature>
<dbReference type="OrthoDB" id="510914at2"/>
<reference evidence="3 4" key="1">
    <citation type="submission" date="2012-05" db="EMBL/GenBank/DDBJ databases">
        <authorList>
            <person name="Hilton J."/>
        </authorList>
    </citation>
    <scope>NUCLEOTIDE SEQUENCE [LARGE SCALE GENOMIC DNA]</scope>
    <source>
        <strain evidence="3 4">HH01</strain>
    </source>
</reference>
<feature type="transmembrane region" description="Helical" evidence="1">
    <location>
        <begin position="12"/>
        <end position="33"/>
    </location>
</feature>
<evidence type="ECO:0000259" key="2">
    <source>
        <dbReference type="SMART" id="SM00909"/>
    </source>
</evidence>
<dbReference type="Pfam" id="PF10646">
    <property type="entry name" value="Germane"/>
    <property type="match status" value="1"/>
</dbReference>
<evidence type="ECO:0000256" key="1">
    <source>
        <dbReference type="SAM" id="Phobius"/>
    </source>
</evidence>
<gene>
    <name evidence="3" type="ORF">RINTHH_8370</name>
</gene>
<organism evidence="3 4">
    <name type="scientific">Richelia intracellularis HH01</name>
    <dbReference type="NCBI Taxonomy" id="1165094"/>
    <lineage>
        <taxon>Bacteria</taxon>
        <taxon>Bacillati</taxon>
        <taxon>Cyanobacteriota</taxon>
        <taxon>Cyanophyceae</taxon>
        <taxon>Nostocales</taxon>
        <taxon>Nostocaceae</taxon>
        <taxon>Richelia</taxon>
    </lineage>
</organism>
<dbReference type="SMART" id="SM00909">
    <property type="entry name" value="Germane"/>
    <property type="match status" value="1"/>
</dbReference>
<keyword evidence="4" id="KW-1185">Reference proteome</keyword>
<reference evidence="4" key="2">
    <citation type="submission" date="2016-01" db="EMBL/GenBank/DDBJ databases">
        <title>Diatom-associated endosymboitic cyanobacterium lacks core nitrogen metabolism enzymes.</title>
        <authorList>
            <person name="Hilton J.A."/>
            <person name="Foster R.A."/>
            <person name="Tripp H.J."/>
            <person name="Carter B.J."/>
            <person name="Zehr J.P."/>
            <person name="Villareal T.A."/>
        </authorList>
    </citation>
    <scope>NUCLEOTIDE SEQUENCE [LARGE SCALE GENOMIC DNA]</scope>
    <source>
        <strain evidence="4">HH01</strain>
    </source>
</reference>
<dbReference type="EMBL" id="CAIY01000031">
    <property type="protein sequence ID" value="CCH66992.1"/>
    <property type="molecule type" value="Genomic_DNA"/>
</dbReference>
<dbReference type="Proteomes" id="UP000053051">
    <property type="component" value="Unassembled WGS sequence"/>
</dbReference>
<protein>
    <recommendedName>
        <fullName evidence="2">GerMN domain-containing protein</fullName>
    </recommendedName>
</protein>
<comment type="caution">
    <text evidence="3">The sequence shown here is derived from an EMBL/GenBank/DDBJ whole genome shotgun (WGS) entry which is preliminary data.</text>
</comment>
<dbReference type="STRING" id="1165094.RINTHH_8370"/>
<dbReference type="AlphaFoldDB" id="M1WYQ1"/>
<dbReference type="InterPro" id="IPR019606">
    <property type="entry name" value="GerMN"/>
</dbReference>